<evidence type="ECO:0000256" key="16">
    <source>
        <dbReference type="ARBA" id="ARBA00050554"/>
    </source>
</evidence>
<evidence type="ECO:0000256" key="18">
    <source>
        <dbReference type="ARBA" id="ARBA00051403"/>
    </source>
</evidence>
<evidence type="ECO:0000256" key="25">
    <source>
        <dbReference type="ARBA" id="ARBA00081925"/>
    </source>
</evidence>
<comment type="catalytic activity">
    <reaction evidence="20">
        <text>D-glucuronate(out) + H(+)(out) = D-glucuronate(in) + H(+)(in)</text>
        <dbReference type="Rhea" id="RHEA:72591"/>
        <dbReference type="ChEBI" id="CHEBI:15378"/>
        <dbReference type="ChEBI" id="CHEBI:58720"/>
    </reaction>
    <physiologicalReaction direction="left-to-right" evidence="20">
        <dbReference type="Rhea" id="RHEA:72592"/>
    </physiologicalReaction>
</comment>
<comment type="catalytic activity">
    <reaction evidence="15">
        <text>2 nitrate(out) + H(+)(out) = 2 nitrate(in) + H(+)(in)</text>
        <dbReference type="Rhea" id="RHEA:71539"/>
        <dbReference type="ChEBI" id="CHEBI:15378"/>
        <dbReference type="ChEBI" id="CHEBI:17632"/>
    </reaction>
    <physiologicalReaction direction="left-to-right" evidence="15">
        <dbReference type="Rhea" id="RHEA:71540"/>
    </physiologicalReaction>
</comment>
<comment type="catalytic activity">
    <reaction evidence="17">
        <text>N-acetylneuraminate(in) + H(+)(in) = N-acetylneuraminate(out) + H(+)(out)</text>
        <dbReference type="Rhea" id="RHEA:28987"/>
        <dbReference type="ChEBI" id="CHEBI:15378"/>
        <dbReference type="ChEBI" id="CHEBI:35418"/>
    </reaction>
    <physiologicalReaction direction="right-to-left" evidence="17">
        <dbReference type="Rhea" id="RHEA:28989"/>
    </physiologicalReaction>
</comment>
<dbReference type="PROSITE" id="PS50850">
    <property type="entry name" value="MFS"/>
    <property type="match status" value="1"/>
</dbReference>
<feature type="transmembrane region" description="Helical" evidence="26">
    <location>
        <begin position="152"/>
        <end position="171"/>
    </location>
</feature>
<feature type="transmembrane region" description="Helical" evidence="26">
    <location>
        <begin position="246"/>
        <end position="264"/>
    </location>
</feature>
<evidence type="ECO:0000256" key="19">
    <source>
        <dbReference type="ARBA" id="ARBA00051447"/>
    </source>
</evidence>
<evidence type="ECO:0000256" key="8">
    <source>
        <dbReference type="ARBA" id="ARBA00022847"/>
    </source>
</evidence>
<keyword evidence="9 26" id="KW-1133">Transmembrane helix</keyword>
<reference evidence="28" key="1">
    <citation type="submission" date="2021-04" db="EMBL/GenBank/DDBJ databases">
        <authorList>
            <consortium name="Molecular Ecology Group"/>
        </authorList>
    </citation>
    <scope>NUCLEOTIDE SEQUENCE</scope>
</reference>
<evidence type="ECO:0000256" key="26">
    <source>
        <dbReference type="SAM" id="Phobius"/>
    </source>
</evidence>
<evidence type="ECO:0000256" key="15">
    <source>
        <dbReference type="ARBA" id="ARBA00050101"/>
    </source>
</evidence>
<evidence type="ECO:0000256" key="9">
    <source>
        <dbReference type="ARBA" id="ARBA00022989"/>
    </source>
</evidence>
<evidence type="ECO:0000256" key="4">
    <source>
        <dbReference type="ARBA" id="ARBA00004656"/>
    </source>
</evidence>
<evidence type="ECO:0000256" key="20">
    <source>
        <dbReference type="ARBA" id="ARBA00051612"/>
    </source>
</evidence>
<gene>
    <name evidence="28" type="ORF">CUNI_LOCUS8356</name>
</gene>
<dbReference type="OrthoDB" id="2985014at2759"/>
<dbReference type="InterPro" id="IPR020846">
    <property type="entry name" value="MFS_dom"/>
</dbReference>
<feature type="transmembrane region" description="Helical" evidence="26">
    <location>
        <begin position="56"/>
        <end position="82"/>
    </location>
</feature>
<dbReference type="InterPro" id="IPR036259">
    <property type="entry name" value="MFS_trans_sf"/>
</dbReference>
<dbReference type="EMBL" id="CAJHNH020001369">
    <property type="protein sequence ID" value="CAG5122798.1"/>
    <property type="molecule type" value="Genomic_DNA"/>
</dbReference>
<dbReference type="GO" id="GO:0030672">
    <property type="term" value="C:synaptic vesicle membrane"/>
    <property type="evidence" value="ECO:0007669"/>
    <property type="project" value="UniProtKB-SubCell"/>
</dbReference>
<keyword evidence="6" id="KW-1003">Cell membrane</keyword>
<evidence type="ECO:0000256" key="3">
    <source>
        <dbReference type="ARBA" id="ARBA00004638"/>
    </source>
</evidence>
<evidence type="ECO:0000256" key="24">
    <source>
        <dbReference type="ARBA" id="ARBA00081195"/>
    </source>
</evidence>
<keyword evidence="13" id="KW-0458">Lysosome</keyword>
<organism evidence="28 29">
    <name type="scientific">Candidula unifasciata</name>
    <dbReference type="NCBI Taxonomy" id="100452"/>
    <lineage>
        <taxon>Eukaryota</taxon>
        <taxon>Metazoa</taxon>
        <taxon>Spiralia</taxon>
        <taxon>Lophotrochozoa</taxon>
        <taxon>Mollusca</taxon>
        <taxon>Gastropoda</taxon>
        <taxon>Heterobranchia</taxon>
        <taxon>Euthyneura</taxon>
        <taxon>Panpulmonata</taxon>
        <taxon>Eupulmonata</taxon>
        <taxon>Stylommatophora</taxon>
        <taxon>Helicina</taxon>
        <taxon>Helicoidea</taxon>
        <taxon>Geomitridae</taxon>
        <taxon>Candidula</taxon>
    </lineage>
</organism>
<feature type="transmembrane region" description="Helical" evidence="26">
    <location>
        <begin position="474"/>
        <end position="494"/>
    </location>
</feature>
<evidence type="ECO:0000256" key="1">
    <source>
        <dbReference type="ARBA" id="ARBA00004432"/>
    </source>
</evidence>
<keyword evidence="7 26" id="KW-0812">Transmembrane</keyword>
<dbReference type="GO" id="GO:0006820">
    <property type="term" value="P:monoatomic anion transport"/>
    <property type="evidence" value="ECO:0007669"/>
    <property type="project" value="TreeGrafter"/>
</dbReference>
<dbReference type="Pfam" id="PF07690">
    <property type="entry name" value="MFS_1"/>
    <property type="match status" value="1"/>
</dbReference>
<evidence type="ECO:0000256" key="21">
    <source>
        <dbReference type="ARBA" id="ARBA00056891"/>
    </source>
</evidence>
<comment type="catalytic activity">
    <reaction evidence="19">
        <text>L-glutamate(out) = L-glutamate(in)</text>
        <dbReference type="Rhea" id="RHEA:66336"/>
        <dbReference type="ChEBI" id="CHEBI:29985"/>
    </reaction>
    <physiologicalReaction direction="left-to-right" evidence="19">
        <dbReference type="Rhea" id="RHEA:66337"/>
    </physiologicalReaction>
</comment>
<dbReference type="FunFam" id="1.20.1250.20:FF:000067">
    <property type="entry name" value="sialin isoform X2"/>
    <property type="match status" value="1"/>
</dbReference>
<dbReference type="GO" id="GO:0046942">
    <property type="term" value="P:carboxylic acid transport"/>
    <property type="evidence" value="ECO:0007669"/>
    <property type="project" value="UniProtKB-ARBA"/>
</dbReference>
<accession>A0A8S3Z398</accession>
<evidence type="ECO:0000256" key="13">
    <source>
        <dbReference type="ARBA" id="ARBA00023228"/>
    </source>
</evidence>
<comment type="catalytic activity">
    <reaction evidence="16">
        <text>L-aspartate(out) = L-aspartate(in)</text>
        <dbReference type="Rhea" id="RHEA:66332"/>
        <dbReference type="ChEBI" id="CHEBI:29991"/>
    </reaction>
    <physiologicalReaction direction="left-to-right" evidence="16">
        <dbReference type="Rhea" id="RHEA:66333"/>
    </physiologicalReaction>
</comment>
<dbReference type="GO" id="GO:0016324">
    <property type="term" value="C:apical plasma membrane"/>
    <property type="evidence" value="ECO:0007669"/>
    <property type="project" value="TreeGrafter"/>
</dbReference>
<dbReference type="InterPro" id="IPR011701">
    <property type="entry name" value="MFS"/>
</dbReference>
<feature type="domain" description="Major facilitator superfamily (MFS) profile" evidence="27">
    <location>
        <begin position="52"/>
        <end position="498"/>
    </location>
</feature>
<comment type="catalytic activity">
    <reaction evidence="18">
        <text>N-acetyl-L-aspartyl-L-glutamate(out) = N-acetyl-L-aspartyl-L-glutamate(in)</text>
        <dbReference type="Rhea" id="RHEA:72599"/>
        <dbReference type="ChEBI" id="CHEBI:76931"/>
    </reaction>
    <physiologicalReaction direction="left-to-right" evidence="18">
        <dbReference type="Rhea" id="RHEA:72600"/>
    </physiologicalReaction>
</comment>
<evidence type="ECO:0000256" key="22">
    <source>
        <dbReference type="ARBA" id="ARBA00069713"/>
    </source>
</evidence>
<dbReference type="AlphaFoldDB" id="A0A8S3Z398"/>
<feature type="transmembrane region" description="Helical" evidence="26">
    <location>
        <begin position="406"/>
        <end position="425"/>
    </location>
</feature>
<keyword evidence="10" id="KW-0770">Synapse</keyword>
<dbReference type="InterPro" id="IPR050382">
    <property type="entry name" value="MFS_Na/Anion_cotransporter"/>
</dbReference>
<evidence type="ECO:0000256" key="2">
    <source>
        <dbReference type="ARBA" id="ARBA00004554"/>
    </source>
</evidence>
<keyword evidence="12" id="KW-0325">Glycoprotein</keyword>
<dbReference type="GO" id="GO:0015293">
    <property type="term" value="F:symporter activity"/>
    <property type="evidence" value="ECO:0007669"/>
    <property type="project" value="UniProtKB-KW"/>
</dbReference>
<comment type="function">
    <text evidence="21">Receptor for CM101, a polysaccharide produced by group B Streptococcus with antipathoangiogenic properties.</text>
</comment>
<comment type="subcellular location">
    <subcellularLocation>
        <location evidence="2">Basolateral cell membrane</location>
        <topology evidence="2">Multi-pass membrane protein</topology>
    </subcellularLocation>
    <subcellularLocation>
        <location evidence="3">Cytoplasmic vesicle</location>
        <location evidence="3">Secretory vesicle membrane</location>
        <topology evidence="3">Multi-pass membrane protein</topology>
    </subcellularLocation>
    <subcellularLocation>
        <location evidence="1">Cytoplasmic vesicle</location>
        <location evidence="1">Secretory vesicle</location>
        <location evidence="1">Synaptic vesicle membrane</location>
    </subcellularLocation>
    <subcellularLocation>
        <location evidence="4">Lysosome membrane</location>
    </subcellularLocation>
</comment>
<feature type="transmembrane region" description="Helical" evidence="26">
    <location>
        <begin position="437"/>
        <end position="462"/>
    </location>
</feature>
<keyword evidence="14" id="KW-0968">Cytoplasmic vesicle</keyword>
<dbReference type="CDD" id="cd17318">
    <property type="entry name" value="MFS_SLC17"/>
    <property type="match status" value="1"/>
</dbReference>
<evidence type="ECO:0000256" key="10">
    <source>
        <dbReference type="ARBA" id="ARBA00023018"/>
    </source>
</evidence>
<keyword evidence="5" id="KW-0813">Transport</keyword>
<dbReference type="FunFam" id="1.20.1250.20:FF:000003">
    <property type="entry name" value="Solute carrier family 17 member 3"/>
    <property type="match status" value="1"/>
</dbReference>
<keyword evidence="8" id="KW-0769">Symport</keyword>
<keyword evidence="11 26" id="KW-0472">Membrane</keyword>
<evidence type="ECO:0000256" key="5">
    <source>
        <dbReference type="ARBA" id="ARBA00022448"/>
    </source>
</evidence>
<dbReference type="SUPFAM" id="SSF103473">
    <property type="entry name" value="MFS general substrate transporter"/>
    <property type="match status" value="1"/>
</dbReference>
<proteinExistence type="predicted"/>
<dbReference type="PANTHER" id="PTHR11662">
    <property type="entry name" value="SOLUTE CARRIER FAMILY 17"/>
    <property type="match status" value="1"/>
</dbReference>
<evidence type="ECO:0000256" key="6">
    <source>
        <dbReference type="ARBA" id="ARBA00022475"/>
    </source>
</evidence>
<dbReference type="GO" id="GO:0005765">
    <property type="term" value="C:lysosomal membrane"/>
    <property type="evidence" value="ECO:0007669"/>
    <property type="project" value="UniProtKB-SubCell"/>
</dbReference>
<evidence type="ECO:0000256" key="14">
    <source>
        <dbReference type="ARBA" id="ARBA00023329"/>
    </source>
</evidence>
<dbReference type="Gene3D" id="1.20.1250.20">
    <property type="entry name" value="MFS general substrate transporter like domains"/>
    <property type="match status" value="2"/>
</dbReference>
<evidence type="ECO:0000256" key="7">
    <source>
        <dbReference type="ARBA" id="ARBA00022692"/>
    </source>
</evidence>
<dbReference type="GO" id="GO:0016323">
    <property type="term" value="C:basolateral plasma membrane"/>
    <property type="evidence" value="ECO:0007669"/>
    <property type="project" value="UniProtKB-SubCell"/>
</dbReference>
<evidence type="ECO:0000256" key="11">
    <source>
        <dbReference type="ARBA" id="ARBA00023136"/>
    </source>
</evidence>
<protein>
    <recommendedName>
        <fullName evidence="22">Sialin</fullName>
    </recommendedName>
    <alternativeName>
        <fullName evidence="25">H(+)/nitrate cotransporter</fullName>
    </alternativeName>
    <alternativeName>
        <fullName evidence="23">H(+)/sialic acid cotransporter</fullName>
    </alternativeName>
    <alternativeName>
        <fullName evidence="24">Vesicular excitatory amino acid transporter</fullName>
    </alternativeName>
</protein>
<evidence type="ECO:0000313" key="28">
    <source>
        <dbReference type="EMBL" id="CAG5122798.1"/>
    </source>
</evidence>
<name>A0A8S3Z398_9EUPU</name>
<feature type="transmembrane region" description="Helical" evidence="26">
    <location>
        <begin position="381"/>
        <end position="400"/>
    </location>
</feature>
<feature type="transmembrane region" description="Helical" evidence="26">
    <location>
        <begin position="212"/>
        <end position="234"/>
    </location>
</feature>
<comment type="caution">
    <text evidence="28">The sequence shown here is derived from an EMBL/GenBank/DDBJ whole genome shotgun (WGS) entry which is preliminary data.</text>
</comment>
<evidence type="ECO:0000259" key="27">
    <source>
        <dbReference type="PROSITE" id="PS50850"/>
    </source>
</evidence>
<dbReference type="Proteomes" id="UP000678393">
    <property type="component" value="Unassembled WGS sequence"/>
</dbReference>
<evidence type="ECO:0000256" key="12">
    <source>
        <dbReference type="ARBA" id="ARBA00023180"/>
    </source>
</evidence>
<evidence type="ECO:0000256" key="17">
    <source>
        <dbReference type="ARBA" id="ARBA00050625"/>
    </source>
</evidence>
<keyword evidence="29" id="KW-1185">Reference proteome</keyword>
<evidence type="ECO:0000256" key="23">
    <source>
        <dbReference type="ARBA" id="ARBA00080244"/>
    </source>
</evidence>
<evidence type="ECO:0000313" key="29">
    <source>
        <dbReference type="Proteomes" id="UP000678393"/>
    </source>
</evidence>
<dbReference type="PANTHER" id="PTHR11662:SF399">
    <property type="entry name" value="FI19708P1-RELATED"/>
    <property type="match status" value="1"/>
</dbReference>
<feature type="transmembrane region" description="Helical" evidence="26">
    <location>
        <begin position="125"/>
        <end position="145"/>
    </location>
</feature>
<sequence>MQRRISGAVHQGTGRLHVIQDGEVDESTTLLPSYADVERKHKQATGSQCFEARHMLAVMAFLGFFNVYCLRVNLSVALVAMVNVTHKDSSNVSVSTECPDSDTGNSSSRVSTGEFNWDQQMQGNILGAFFYGYIVTQLPGGWLASRFGGKRLFGYGVLCTSVLTLVTPIAARYSVYLLIAVRVLEGIGEGVTFPAMHAMWGSWAPVWERSKLVAFTYAGAQLGTVFSLPISGILCDSDVAGGWPSVFYVFGALGCVWFIAWMLLTHDTPAKHPRISTSERDYIESSVGTQERVPTPWKKIFTSSAVWGLAVAHFSSNWGFYTLLTCLPTYMKNILKFDMTENGILSAIPYAACWAVQNISGFTADYLRSHGYLSTGNTRKLFNTLGTVIPALMLVTVGFVGCDHVLAMVFLTLSVGFVGCTMAGYNVNHLDIAPKFAGILCGITNGLATIPGFVGPAVVGYLTNNNETRHQWQIIFYITGVIYFIGAFSFIVFAKGEEMPWSRASPKESDITVVVPQPPRRESIVSVNGDPPPAYTE</sequence>